<keyword evidence="2" id="KW-1185">Reference proteome</keyword>
<dbReference type="InterPro" id="IPR036282">
    <property type="entry name" value="Glutathione-S-Trfase_C_sf"/>
</dbReference>
<organism evidence="1 2">
    <name type="scientific">Eragrostis curvula</name>
    <name type="common">weeping love grass</name>
    <dbReference type="NCBI Taxonomy" id="38414"/>
    <lineage>
        <taxon>Eukaryota</taxon>
        <taxon>Viridiplantae</taxon>
        <taxon>Streptophyta</taxon>
        <taxon>Embryophyta</taxon>
        <taxon>Tracheophyta</taxon>
        <taxon>Spermatophyta</taxon>
        <taxon>Magnoliopsida</taxon>
        <taxon>Liliopsida</taxon>
        <taxon>Poales</taxon>
        <taxon>Poaceae</taxon>
        <taxon>PACMAD clade</taxon>
        <taxon>Chloridoideae</taxon>
        <taxon>Eragrostideae</taxon>
        <taxon>Eragrostidinae</taxon>
        <taxon>Eragrostis</taxon>
    </lineage>
</organism>
<evidence type="ECO:0000313" key="1">
    <source>
        <dbReference type="EMBL" id="TVU31929.1"/>
    </source>
</evidence>
<dbReference type="AlphaFoldDB" id="A0A5J9V780"/>
<dbReference type="EMBL" id="RWGY01000011">
    <property type="protein sequence ID" value="TVU31929.1"/>
    <property type="molecule type" value="Genomic_DNA"/>
</dbReference>
<evidence type="ECO:0008006" key="3">
    <source>
        <dbReference type="Google" id="ProtNLM"/>
    </source>
</evidence>
<gene>
    <name evidence="1" type="ORF">EJB05_23640</name>
</gene>
<dbReference type="OrthoDB" id="4951845at2759"/>
<accession>A0A5J9V780</accession>
<name>A0A5J9V780_9POAL</name>
<dbReference type="Gramene" id="TVU31929">
    <property type="protein sequence ID" value="TVU31929"/>
    <property type="gene ID" value="EJB05_23640"/>
</dbReference>
<dbReference type="Proteomes" id="UP000324897">
    <property type="component" value="Chromosome 1"/>
</dbReference>
<proteinExistence type="predicted"/>
<dbReference type="SUPFAM" id="SSF47616">
    <property type="entry name" value="GST C-terminal domain-like"/>
    <property type="match status" value="1"/>
</dbReference>
<sequence length="91" mass="9940">MASIVGVSLNGDMRRQMGRAKTEEEKAVSLKATLAALEILEAAFKVYSKGKPFFGGDSVGYLDTLFRKVLSRPRLSVRQWPSASFKEVGAS</sequence>
<reference evidence="1 2" key="1">
    <citation type="journal article" date="2019" name="Sci. Rep.">
        <title>A high-quality genome of Eragrostis curvula grass provides insights into Poaceae evolution and supports new strategies to enhance forage quality.</title>
        <authorList>
            <person name="Carballo J."/>
            <person name="Santos B.A.C.M."/>
            <person name="Zappacosta D."/>
            <person name="Garbus I."/>
            <person name="Selva J.P."/>
            <person name="Gallo C.A."/>
            <person name="Diaz A."/>
            <person name="Albertini E."/>
            <person name="Caccamo M."/>
            <person name="Echenique V."/>
        </authorList>
    </citation>
    <scope>NUCLEOTIDE SEQUENCE [LARGE SCALE GENOMIC DNA]</scope>
    <source>
        <strain evidence="2">cv. Victoria</strain>
        <tissue evidence="1">Leaf</tissue>
    </source>
</reference>
<feature type="non-terminal residue" evidence="1">
    <location>
        <position position="1"/>
    </location>
</feature>
<protein>
    <recommendedName>
        <fullName evidence="3">GST C-terminal domain-containing protein</fullName>
    </recommendedName>
</protein>
<comment type="caution">
    <text evidence="1">The sequence shown here is derived from an EMBL/GenBank/DDBJ whole genome shotgun (WGS) entry which is preliminary data.</text>
</comment>
<dbReference type="Gene3D" id="1.20.1050.10">
    <property type="match status" value="1"/>
</dbReference>
<evidence type="ECO:0000313" key="2">
    <source>
        <dbReference type="Proteomes" id="UP000324897"/>
    </source>
</evidence>